<dbReference type="CDD" id="cd17875">
    <property type="entry name" value="SRP54_G"/>
    <property type="match status" value="1"/>
</dbReference>
<dbReference type="GO" id="GO:0016607">
    <property type="term" value="C:nuclear speck"/>
    <property type="evidence" value="ECO:0007669"/>
    <property type="project" value="UniProtKB-SubCell"/>
</dbReference>
<evidence type="ECO:0000256" key="16">
    <source>
        <dbReference type="RuleBase" id="RU364034"/>
    </source>
</evidence>
<evidence type="ECO:0000256" key="5">
    <source>
        <dbReference type="ARBA" id="ARBA00022490"/>
    </source>
</evidence>
<comment type="similarity">
    <text evidence="4 16">Belongs to the GTP-binding SRP family. SRP54 subfamily.</text>
</comment>
<dbReference type="GO" id="GO:0006616">
    <property type="term" value="P:SRP-dependent cotranslational protein targeting to membrane, translocation"/>
    <property type="evidence" value="ECO:0007669"/>
    <property type="project" value="TreeGrafter"/>
</dbReference>
<evidence type="ECO:0000256" key="1">
    <source>
        <dbReference type="ARBA" id="ARBA00004240"/>
    </source>
</evidence>
<dbReference type="GO" id="GO:0003924">
    <property type="term" value="F:GTPase activity"/>
    <property type="evidence" value="ECO:0007669"/>
    <property type="project" value="UniProtKB-UniRule"/>
</dbReference>
<protein>
    <recommendedName>
        <fullName evidence="16">Signal recognition particle 54 kDa protein</fullName>
    </recommendedName>
</protein>
<keyword evidence="9 16" id="KW-0694">RNA-binding</keyword>
<keyword evidence="8" id="KW-0256">Endoplasmic reticulum</keyword>
<organism evidence="20">
    <name type="scientific">Haemonchus placei</name>
    <name type="common">Barber's pole worm</name>
    <dbReference type="NCBI Taxonomy" id="6290"/>
    <lineage>
        <taxon>Eukaryota</taxon>
        <taxon>Metazoa</taxon>
        <taxon>Ecdysozoa</taxon>
        <taxon>Nematoda</taxon>
        <taxon>Chromadorea</taxon>
        <taxon>Rhabditida</taxon>
        <taxon>Rhabditina</taxon>
        <taxon>Rhabditomorpha</taxon>
        <taxon>Strongyloidea</taxon>
        <taxon>Trichostrongylidae</taxon>
        <taxon>Haemonchus</taxon>
    </lineage>
</organism>
<dbReference type="FunFam" id="1.10.260.30:FF:000002">
    <property type="entry name" value="Signal recognition particle 54 kDa protein"/>
    <property type="match status" value="1"/>
</dbReference>
<dbReference type="GO" id="GO:0005829">
    <property type="term" value="C:cytosol"/>
    <property type="evidence" value="ECO:0007669"/>
    <property type="project" value="TreeGrafter"/>
</dbReference>
<dbReference type="PROSITE" id="PS00300">
    <property type="entry name" value="SRP54"/>
    <property type="match status" value="1"/>
</dbReference>
<accession>A0A0N4WBD0</accession>
<comment type="domain">
    <text evidence="16">The NG domain, also named G domain, is a special guanosine triphosphatase (GTPase) domain, which binds GTP and forms a guanosine 5'-triphosphate (GTP)-dependent complex with a homologous NG domain in the SRP receptor subunit SRPRA. The two NG domains undergo cooperative rearrangements upon their assembly, which culminate in the reciprocal activation of the GTPase activity of one another. SRP receptor compaction upon binding with cargo-loaded SRP and GTPase rearrangement drive SRP-mediated cotranslational protein translocation into the ER.</text>
</comment>
<dbReference type="AlphaFoldDB" id="A0A0N4WBD0"/>
<evidence type="ECO:0000256" key="3">
    <source>
        <dbReference type="ARBA" id="ARBA00004496"/>
    </source>
</evidence>
<keyword evidence="11 16" id="KW-0733">Signal recognition particle</keyword>
<keyword evidence="7" id="KW-0378">Hydrolase</keyword>
<dbReference type="InterPro" id="IPR013822">
    <property type="entry name" value="Signal_recog_particl_SRP54_hlx"/>
</dbReference>
<comment type="subcellular location">
    <subcellularLocation>
        <location evidence="3 16">Cytoplasm</location>
    </subcellularLocation>
    <subcellularLocation>
        <location evidence="1">Endoplasmic reticulum</location>
    </subcellularLocation>
    <subcellularLocation>
        <location evidence="2">Nucleus speckle</location>
    </subcellularLocation>
</comment>
<dbReference type="HAMAP" id="MF_00306">
    <property type="entry name" value="SRP54"/>
    <property type="match status" value="1"/>
</dbReference>
<reference evidence="20" key="1">
    <citation type="submission" date="2017-02" db="UniProtKB">
        <authorList>
            <consortium name="WormBaseParasite"/>
        </authorList>
    </citation>
    <scope>IDENTIFICATION</scope>
</reference>
<evidence type="ECO:0000313" key="18">
    <source>
        <dbReference type="EMBL" id="VDO32846.1"/>
    </source>
</evidence>
<dbReference type="GO" id="GO:0005786">
    <property type="term" value="C:signal recognition particle, endoplasmic reticulum targeting"/>
    <property type="evidence" value="ECO:0007669"/>
    <property type="project" value="UniProtKB-UniRule"/>
</dbReference>
<dbReference type="FunFam" id="1.20.120.140:FF:000015">
    <property type="entry name" value="Signal peptide binding domain protein"/>
    <property type="match status" value="1"/>
</dbReference>
<dbReference type="SMART" id="SM00962">
    <property type="entry name" value="SRP54"/>
    <property type="match status" value="1"/>
</dbReference>
<dbReference type="GO" id="GO:0008312">
    <property type="term" value="F:7S RNA binding"/>
    <property type="evidence" value="ECO:0007669"/>
    <property type="project" value="UniProtKB-UniRule"/>
</dbReference>
<evidence type="ECO:0000256" key="13">
    <source>
        <dbReference type="ARBA" id="ARBA00023274"/>
    </source>
</evidence>
<dbReference type="PANTHER" id="PTHR11564">
    <property type="entry name" value="SIGNAL RECOGNITION PARTICLE 54K PROTEIN SRP54"/>
    <property type="match status" value="1"/>
</dbReference>
<dbReference type="SMART" id="SM00382">
    <property type="entry name" value="AAA"/>
    <property type="match status" value="1"/>
</dbReference>
<evidence type="ECO:0000256" key="9">
    <source>
        <dbReference type="ARBA" id="ARBA00022884"/>
    </source>
</evidence>
<dbReference type="FunFam" id="1.20.120.140:FF:000003">
    <property type="entry name" value="Signal recognition particle 54 kDa protein"/>
    <property type="match status" value="1"/>
</dbReference>
<dbReference type="InterPro" id="IPR042101">
    <property type="entry name" value="SRP54_N_sf"/>
</dbReference>
<evidence type="ECO:0000256" key="10">
    <source>
        <dbReference type="ARBA" id="ARBA00023134"/>
    </source>
</evidence>
<dbReference type="Gene3D" id="3.40.50.300">
    <property type="entry name" value="P-loop containing nucleotide triphosphate hydrolases"/>
    <property type="match status" value="1"/>
</dbReference>
<dbReference type="EMBL" id="UZAF01016720">
    <property type="protein sequence ID" value="VDO32846.1"/>
    <property type="molecule type" value="Genomic_DNA"/>
</dbReference>
<dbReference type="PANTHER" id="PTHR11564:SF5">
    <property type="entry name" value="SIGNAL RECOGNITION PARTICLE SUBUNIT SRP54"/>
    <property type="match status" value="1"/>
</dbReference>
<dbReference type="InterPro" id="IPR036225">
    <property type="entry name" value="SRP/SRP_N"/>
</dbReference>
<gene>
    <name evidence="18" type="ORF">HPLM_LOCUS7740</name>
</gene>
<proteinExistence type="inferred from homology"/>
<comment type="catalytic activity">
    <reaction evidence="15">
        <text>GTP + H2O = GDP + phosphate + H(+)</text>
        <dbReference type="Rhea" id="RHEA:19669"/>
        <dbReference type="ChEBI" id="CHEBI:15377"/>
        <dbReference type="ChEBI" id="CHEBI:15378"/>
        <dbReference type="ChEBI" id="CHEBI:37565"/>
        <dbReference type="ChEBI" id="CHEBI:43474"/>
        <dbReference type="ChEBI" id="CHEBI:58189"/>
        <dbReference type="EC" id="3.6.5.4"/>
    </reaction>
    <physiologicalReaction direction="left-to-right" evidence="15">
        <dbReference type="Rhea" id="RHEA:19670"/>
    </physiologicalReaction>
</comment>
<evidence type="ECO:0000256" key="7">
    <source>
        <dbReference type="ARBA" id="ARBA00022801"/>
    </source>
</evidence>
<dbReference type="OMA" id="GMTGQDA"/>
<evidence type="ECO:0000313" key="20">
    <source>
        <dbReference type="WBParaSite" id="HPLM_0000774801-mRNA-1"/>
    </source>
</evidence>
<reference evidence="18 19" key="2">
    <citation type="submission" date="2018-11" db="EMBL/GenBank/DDBJ databases">
        <authorList>
            <consortium name="Pathogen Informatics"/>
        </authorList>
    </citation>
    <scope>NUCLEOTIDE SEQUENCE [LARGE SCALE GENOMIC DNA]</scope>
    <source>
        <strain evidence="18 19">MHpl1</strain>
    </source>
</reference>
<dbReference type="GO" id="GO:0005783">
    <property type="term" value="C:endoplasmic reticulum"/>
    <property type="evidence" value="ECO:0007669"/>
    <property type="project" value="UniProtKB-SubCell"/>
</dbReference>
<evidence type="ECO:0000256" key="8">
    <source>
        <dbReference type="ARBA" id="ARBA00022824"/>
    </source>
</evidence>
<dbReference type="SMART" id="SM00963">
    <property type="entry name" value="SRP54_N"/>
    <property type="match status" value="1"/>
</dbReference>
<evidence type="ECO:0000259" key="17">
    <source>
        <dbReference type="PROSITE" id="PS00300"/>
    </source>
</evidence>
<evidence type="ECO:0000256" key="14">
    <source>
        <dbReference type="ARBA" id="ARBA00045747"/>
    </source>
</evidence>
<dbReference type="GO" id="GO:0005525">
    <property type="term" value="F:GTP binding"/>
    <property type="evidence" value="ECO:0007669"/>
    <property type="project" value="UniProtKB-UniRule"/>
</dbReference>
<dbReference type="SUPFAM" id="SSF47364">
    <property type="entry name" value="Domain of the SRP/SRP receptor G-proteins"/>
    <property type="match status" value="1"/>
</dbReference>
<comment type="function">
    <text evidence="14">Component of the signal recognition particle (SRP) complex, a ribonucleoprotein complex that mediates the cotranslational targeting of secretory and membrane proteins to the endoplasmic reticulum (ER). As part of the SRP complex, associates with the SRP receptor (SR) component SRPRA to target secretory proteins to the endoplasmic reticulum membrane. Binds to the signal sequence of presecretory proteins when they emerge from the ribosomes. Displays basal GTPase activity, and stimulates reciprocal GTPase activation of the SR subunit SRPRA. Forms a guanosine 5'-triphosphate (GTP)-dependent complex with the SR subunit SRPRA. SR compaction and GTPase mediated rearrangement of SR drive SRP-mediated cotranslational protein translocation into the ER. Requires the presence of SRP9/SRP14 and/or SRP19 to stably interact with RNA. Plays a role in proliferation and differentiation of granulocytic cells, neutrophils migration capacity and exocrine pancreas development.</text>
</comment>
<name>A0A0N4WBD0_HAEPC</name>
<feature type="domain" description="SRP54-type proteins GTP-binding" evidence="17">
    <location>
        <begin position="269"/>
        <end position="282"/>
    </location>
</feature>
<keyword evidence="5 16" id="KW-0963">Cytoplasm</keyword>
<dbReference type="NCBIfam" id="TIGR01425">
    <property type="entry name" value="SRP54_euk"/>
    <property type="match status" value="1"/>
</dbReference>
<comment type="domain">
    <text evidence="16">The M domain binds the 7SL RNA in presence of SRP19 and binds the signal sequence of presecretory proteins.</text>
</comment>
<dbReference type="InterPro" id="IPR004125">
    <property type="entry name" value="Signal_recog_particle_SRP54_M"/>
</dbReference>
<dbReference type="Pfam" id="PF02978">
    <property type="entry name" value="SRP_SPB"/>
    <property type="match status" value="1"/>
</dbReference>
<dbReference type="InterPro" id="IPR027417">
    <property type="entry name" value="P-loop_NTPase"/>
</dbReference>
<evidence type="ECO:0000256" key="6">
    <source>
        <dbReference type="ARBA" id="ARBA00022741"/>
    </source>
</evidence>
<evidence type="ECO:0000256" key="4">
    <source>
        <dbReference type="ARBA" id="ARBA00005450"/>
    </source>
</evidence>
<dbReference type="Gene3D" id="1.10.260.30">
    <property type="entry name" value="Signal recognition particle, SRP54 subunit, M-domain"/>
    <property type="match status" value="1"/>
</dbReference>
<keyword evidence="13 16" id="KW-0687">Ribonucleoprotein</keyword>
<evidence type="ECO:0000256" key="11">
    <source>
        <dbReference type="ARBA" id="ARBA00023135"/>
    </source>
</evidence>
<keyword evidence="12" id="KW-0539">Nucleus</keyword>
<dbReference type="InterPro" id="IPR022941">
    <property type="entry name" value="SRP54"/>
</dbReference>
<dbReference type="InterPro" id="IPR003593">
    <property type="entry name" value="AAA+_ATPase"/>
</dbReference>
<dbReference type="InterPro" id="IPR036891">
    <property type="entry name" value="Signal_recog_part_SRP54_M_sf"/>
</dbReference>
<dbReference type="WBParaSite" id="HPLM_0000774801-mRNA-1">
    <property type="protein sequence ID" value="HPLM_0000774801-mRNA-1"/>
    <property type="gene ID" value="HPLM_0000774801"/>
</dbReference>
<keyword evidence="10 16" id="KW-0342">GTP-binding</keyword>
<evidence type="ECO:0000313" key="19">
    <source>
        <dbReference type="Proteomes" id="UP000268014"/>
    </source>
</evidence>
<dbReference type="FunFam" id="3.40.50.300:FF:000022">
    <property type="entry name" value="Signal recognition particle 54 kDa subunit"/>
    <property type="match status" value="1"/>
</dbReference>
<dbReference type="Pfam" id="PF00448">
    <property type="entry name" value="SRP54"/>
    <property type="match status" value="1"/>
</dbReference>
<dbReference type="SUPFAM" id="SSF47446">
    <property type="entry name" value="Signal peptide-binding domain"/>
    <property type="match status" value="1"/>
</dbReference>
<dbReference type="Gene3D" id="1.20.120.140">
    <property type="entry name" value="Signal recognition particle SRP54, nucleotide-binding domain"/>
    <property type="match status" value="1"/>
</dbReference>
<keyword evidence="19" id="KW-1185">Reference proteome</keyword>
<evidence type="ECO:0000256" key="15">
    <source>
        <dbReference type="ARBA" id="ARBA00048157"/>
    </source>
</evidence>
<dbReference type="STRING" id="6290.A0A0N4WBD0"/>
<evidence type="ECO:0000256" key="12">
    <source>
        <dbReference type="ARBA" id="ARBA00023242"/>
    </source>
</evidence>
<dbReference type="InterPro" id="IPR000897">
    <property type="entry name" value="SRP54_GTPase_dom"/>
</dbReference>
<dbReference type="SUPFAM" id="SSF52540">
    <property type="entry name" value="P-loop containing nucleoside triphosphate hydrolases"/>
    <property type="match status" value="1"/>
</dbReference>
<dbReference type="InterPro" id="IPR006325">
    <property type="entry name" value="SRP54_euk"/>
</dbReference>
<keyword evidence="6 16" id="KW-0547">Nucleotide-binding</keyword>
<dbReference type="Pfam" id="PF02881">
    <property type="entry name" value="SRP54_N"/>
    <property type="match status" value="1"/>
</dbReference>
<sequence length="502" mass="55272">MVLADLGRKIRNAIGKLGQATIINEEELDAMLKEVCMALIESDVHIRLVKQLKDNVKKAINFEEMVGGVNKRRLIQKTVFNELLKLVDPGVTPYQPKKGQPNVIMFVGLQGSGKTTTCTKMAYYYQRKGWKTCLICADTFRAGAFDQLKQNATKARIPFYGSYSEMDPVIIAAEGVEKFKKENFEIIIVDTSGRHKQEASLFEEMLQVSNAVNPDNVVFVMDASIGQACEAQARAFSETVDVASVIITKLDSHAKGGGALSAVAVTKSPVSFVGTGEHIDDFELFKPKAFVQKLLGMGDIAGLVDMVNDIGIKDNEELVSRLKHGLFTLRDMYEQFQNIMKMGPFSQIMSMIPGFGPEFMTKGNEKESVGRLKKLMTIMDSMSDTELDHPKASELFTKEPGRVVRVARGSGTTQADVRELLSQYKKFADMVKKMGSIKGLFSGKNGDINPKNVNPAQMMKLNQQMAKMMDPRVLQQMGGMGGLQNMMAQLQKAGGGKGGGLF</sequence>
<evidence type="ECO:0000256" key="2">
    <source>
        <dbReference type="ARBA" id="ARBA00004324"/>
    </source>
</evidence>
<dbReference type="OrthoDB" id="10250817at2759"/>
<dbReference type="GO" id="GO:0030942">
    <property type="term" value="F:endoplasmic reticulum signal peptide binding"/>
    <property type="evidence" value="ECO:0007669"/>
    <property type="project" value="TreeGrafter"/>
</dbReference>
<dbReference type="Proteomes" id="UP000268014">
    <property type="component" value="Unassembled WGS sequence"/>
</dbReference>